<protein>
    <submittedName>
        <fullName evidence="2">NADH dehydrogenase [ubiquinone] iron-sulfur protein 2</fullName>
    </submittedName>
</protein>
<evidence type="ECO:0000256" key="1">
    <source>
        <dbReference type="SAM" id="MobiDB-lite"/>
    </source>
</evidence>
<dbReference type="Proteomes" id="UP000823775">
    <property type="component" value="Unassembled WGS sequence"/>
</dbReference>
<dbReference type="EMBL" id="JACEIK010000093">
    <property type="protein sequence ID" value="MCD7449402.1"/>
    <property type="molecule type" value="Genomic_DNA"/>
</dbReference>
<feature type="region of interest" description="Disordered" evidence="1">
    <location>
        <begin position="106"/>
        <end position="159"/>
    </location>
</feature>
<keyword evidence="3" id="KW-1185">Reference proteome</keyword>
<proteinExistence type="predicted"/>
<gene>
    <name evidence="2" type="primary">NAD7_10</name>
    <name evidence="2" type="ORF">HAX54_051833</name>
</gene>
<sequence length="185" mass="19623">MAVVRALSGNDENIVQCREGDNVLRSGDLRGDGYGNPSQMESLFPAGIEVPRAGEGDAFLGQKGEGCEGGLVIHTSGRMNGGLTDPGFHKRWRVLECLSRALAHTSGLKERSSEAQPAHTDSGEGGTTGKDSLAKTPQARSVGDLVEKPAGAHPTRGTEKLIEYKTYLQALPYSDRSEGDRGVTE</sequence>
<organism evidence="2 3">
    <name type="scientific">Datura stramonium</name>
    <name type="common">Jimsonweed</name>
    <name type="synonym">Common thornapple</name>
    <dbReference type="NCBI Taxonomy" id="4076"/>
    <lineage>
        <taxon>Eukaryota</taxon>
        <taxon>Viridiplantae</taxon>
        <taxon>Streptophyta</taxon>
        <taxon>Embryophyta</taxon>
        <taxon>Tracheophyta</taxon>
        <taxon>Spermatophyta</taxon>
        <taxon>Magnoliopsida</taxon>
        <taxon>eudicotyledons</taxon>
        <taxon>Gunneridae</taxon>
        <taxon>Pentapetalae</taxon>
        <taxon>asterids</taxon>
        <taxon>lamiids</taxon>
        <taxon>Solanales</taxon>
        <taxon>Solanaceae</taxon>
        <taxon>Solanoideae</taxon>
        <taxon>Datureae</taxon>
        <taxon>Datura</taxon>
    </lineage>
</organism>
<evidence type="ECO:0000313" key="3">
    <source>
        <dbReference type="Proteomes" id="UP000823775"/>
    </source>
</evidence>
<reference evidence="2 3" key="1">
    <citation type="journal article" date="2021" name="BMC Genomics">
        <title>Datura genome reveals duplications of psychoactive alkaloid biosynthetic genes and high mutation rate following tissue culture.</title>
        <authorList>
            <person name="Rajewski A."/>
            <person name="Carter-House D."/>
            <person name="Stajich J."/>
            <person name="Litt A."/>
        </authorList>
    </citation>
    <scope>NUCLEOTIDE SEQUENCE [LARGE SCALE GENOMIC DNA]</scope>
    <source>
        <strain evidence="2">AR-01</strain>
    </source>
</reference>
<accession>A0ABS8RRR3</accession>
<name>A0ABS8RRR3_DATST</name>
<comment type="caution">
    <text evidence="2">The sequence shown here is derived from an EMBL/GenBank/DDBJ whole genome shotgun (WGS) entry which is preliminary data.</text>
</comment>
<evidence type="ECO:0000313" key="2">
    <source>
        <dbReference type="EMBL" id="MCD7449402.1"/>
    </source>
</evidence>